<proteinExistence type="predicted"/>
<evidence type="ECO:0000313" key="2">
    <source>
        <dbReference type="Proteomes" id="UP000820818"/>
    </source>
</evidence>
<dbReference type="Proteomes" id="UP000820818">
    <property type="component" value="Linkage Group LG1"/>
</dbReference>
<organism evidence="1 2">
    <name type="scientific">Daphnia sinensis</name>
    <dbReference type="NCBI Taxonomy" id="1820382"/>
    <lineage>
        <taxon>Eukaryota</taxon>
        <taxon>Metazoa</taxon>
        <taxon>Ecdysozoa</taxon>
        <taxon>Arthropoda</taxon>
        <taxon>Crustacea</taxon>
        <taxon>Branchiopoda</taxon>
        <taxon>Diplostraca</taxon>
        <taxon>Cladocera</taxon>
        <taxon>Anomopoda</taxon>
        <taxon>Daphniidae</taxon>
        <taxon>Daphnia</taxon>
        <taxon>Daphnia similis group</taxon>
    </lineage>
</organism>
<sequence length="63" mass="7005">MDLQVADVIDFIRCVYQSRQQAIRRVTRGRGTRDGKTCPGHVGGTITCMLRSSIPFINSTHAI</sequence>
<accession>A0AAD5Q321</accession>
<protein>
    <submittedName>
        <fullName evidence="1">Uncharacterized protein</fullName>
    </submittedName>
</protein>
<reference evidence="1 2" key="1">
    <citation type="submission" date="2022-05" db="EMBL/GenBank/DDBJ databases">
        <title>A multi-omics perspective on studying reproductive biology in Daphnia sinensis.</title>
        <authorList>
            <person name="Jia J."/>
        </authorList>
    </citation>
    <scope>NUCLEOTIDE SEQUENCE [LARGE SCALE GENOMIC DNA]</scope>
    <source>
        <strain evidence="1 2">WSL</strain>
    </source>
</reference>
<keyword evidence="2" id="KW-1185">Reference proteome</keyword>
<dbReference type="AlphaFoldDB" id="A0AAD5Q321"/>
<dbReference type="EMBL" id="WJBH02000001">
    <property type="protein sequence ID" value="KAI9565574.1"/>
    <property type="molecule type" value="Genomic_DNA"/>
</dbReference>
<evidence type="ECO:0000313" key="1">
    <source>
        <dbReference type="EMBL" id="KAI9565574.1"/>
    </source>
</evidence>
<name>A0AAD5Q321_9CRUS</name>
<gene>
    <name evidence="1" type="ORF">GHT06_009366</name>
</gene>
<comment type="caution">
    <text evidence="1">The sequence shown here is derived from an EMBL/GenBank/DDBJ whole genome shotgun (WGS) entry which is preliminary data.</text>
</comment>